<dbReference type="HOGENOM" id="CLU_734406_0_0_1"/>
<dbReference type="EMBL" id="CM001221">
    <property type="protein sequence ID" value="AET00754.2"/>
    <property type="molecule type" value="Genomic_DNA"/>
</dbReference>
<evidence type="ECO:0000313" key="8">
    <source>
        <dbReference type="Proteomes" id="UP000002051"/>
    </source>
</evidence>
<keyword evidence="4" id="KW-0460">Magnesium</keyword>
<dbReference type="InterPro" id="IPR004808">
    <property type="entry name" value="AP_endonuc_1"/>
</dbReference>
<evidence type="ECO:0000256" key="5">
    <source>
        <dbReference type="SAM" id="MobiDB-lite"/>
    </source>
</evidence>
<dbReference type="PaxDb" id="3880-AET00754"/>
<reference evidence="6 8" key="2">
    <citation type="journal article" date="2014" name="BMC Genomics">
        <title>An improved genome release (version Mt4.0) for the model legume Medicago truncatula.</title>
        <authorList>
            <person name="Tang H."/>
            <person name="Krishnakumar V."/>
            <person name="Bidwell S."/>
            <person name="Rosen B."/>
            <person name="Chan A."/>
            <person name="Zhou S."/>
            <person name="Gentzbittel L."/>
            <person name="Childs K.L."/>
            <person name="Yandell M."/>
            <person name="Gundlach H."/>
            <person name="Mayer K.F."/>
            <person name="Schwartz D.C."/>
            <person name="Town C.D."/>
        </authorList>
    </citation>
    <scope>GENOME REANNOTATION</scope>
    <source>
        <strain evidence="6">A17</strain>
        <strain evidence="7 8">cv. Jemalong A17</strain>
    </source>
</reference>
<evidence type="ECO:0000256" key="2">
    <source>
        <dbReference type="ARBA" id="ARBA00022723"/>
    </source>
</evidence>
<reference evidence="6 8" key="1">
    <citation type="journal article" date="2011" name="Nature">
        <title>The Medicago genome provides insight into the evolution of rhizobial symbioses.</title>
        <authorList>
            <person name="Young N.D."/>
            <person name="Debelle F."/>
            <person name="Oldroyd G.E."/>
            <person name="Geurts R."/>
            <person name="Cannon S.B."/>
            <person name="Udvardi M.K."/>
            <person name="Benedito V.A."/>
            <person name="Mayer K.F."/>
            <person name="Gouzy J."/>
            <person name="Schoof H."/>
            <person name="Van de Peer Y."/>
            <person name="Proost S."/>
            <person name="Cook D.R."/>
            <person name="Meyers B.C."/>
            <person name="Spannagl M."/>
            <person name="Cheung F."/>
            <person name="De Mita S."/>
            <person name="Krishnakumar V."/>
            <person name="Gundlach H."/>
            <person name="Zhou S."/>
            <person name="Mudge J."/>
            <person name="Bharti A.K."/>
            <person name="Murray J.D."/>
            <person name="Naoumkina M.A."/>
            <person name="Rosen B."/>
            <person name="Silverstein K.A."/>
            <person name="Tang H."/>
            <person name="Rombauts S."/>
            <person name="Zhao P.X."/>
            <person name="Zhou P."/>
            <person name="Barbe V."/>
            <person name="Bardou P."/>
            <person name="Bechner M."/>
            <person name="Bellec A."/>
            <person name="Berger A."/>
            <person name="Berges H."/>
            <person name="Bidwell S."/>
            <person name="Bisseling T."/>
            <person name="Choisne N."/>
            <person name="Couloux A."/>
            <person name="Denny R."/>
            <person name="Deshpande S."/>
            <person name="Dai X."/>
            <person name="Doyle J.J."/>
            <person name="Dudez A.M."/>
            <person name="Farmer A.D."/>
            <person name="Fouteau S."/>
            <person name="Franken C."/>
            <person name="Gibelin C."/>
            <person name="Gish J."/>
            <person name="Goldstein S."/>
            <person name="Gonzalez A.J."/>
            <person name="Green P.J."/>
            <person name="Hallab A."/>
            <person name="Hartog M."/>
            <person name="Hua A."/>
            <person name="Humphray S.J."/>
            <person name="Jeong D.H."/>
            <person name="Jing Y."/>
            <person name="Jocker A."/>
            <person name="Kenton S.M."/>
            <person name="Kim D.J."/>
            <person name="Klee K."/>
            <person name="Lai H."/>
            <person name="Lang C."/>
            <person name="Lin S."/>
            <person name="Macmil S.L."/>
            <person name="Magdelenat G."/>
            <person name="Matthews L."/>
            <person name="McCorrison J."/>
            <person name="Monaghan E.L."/>
            <person name="Mun J.H."/>
            <person name="Najar F.Z."/>
            <person name="Nicholson C."/>
            <person name="Noirot C."/>
            <person name="O'Bleness M."/>
            <person name="Paule C.R."/>
            <person name="Poulain J."/>
            <person name="Prion F."/>
            <person name="Qin B."/>
            <person name="Qu C."/>
            <person name="Retzel E.F."/>
            <person name="Riddle C."/>
            <person name="Sallet E."/>
            <person name="Samain S."/>
            <person name="Samson N."/>
            <person name="Sanders I."/>
            <person name="Saurat O."/>
            <person name="Scarpelli C."/>
            <person name="Schiex T."/>
            <person name="Segurens B."/>
            <person name="Severin A.J."/>
            <person name="Sherrier D.J."/>
            <person name="Shi R."/>
            <person name="Sims S."/>
            <person name="Singer S.R."/>
            <person name="Sinharoy S."/>
            <person name="Sterck L."/>
            <person name="Viollet A."/>
            <person name="Wang B.B."/>
            <person name="Wang K."/>
            <person name="Wang M."/>
            <person name="Wang X."/>
            <person name="Warfsmann J."/>
            <person name="Weissenbach J."/>
            <person name="White D.D."/>
            <person name="White J.D."/>
            <person name="Wiley G.B."/>
            <person name="Wincker P."/>
            <person name="Xing Y."/>
            <person name="Yang L."/>
            <person name="Yao Z."/>
            <person name="Ying F."/>
            <person name="Zhai J."/>
            <person name="Zhou L."/>
            <person name="Zuber A."/>
            <person name="Denarie J."/>
            <person name="Dixon R.A."/>
            <person name="May G.D."/>
            <person name="Schwartz D.C."/>
            <person name="Rogers J."/>
            <person name="Quetier F."/>
            <person name="Town C.D."/>
            <person name="Roe B.A."/>
        </authorList>
    </citation>
    <scope>NUCLEOTIDE SEQUENCE [LARGE SCALE GENOMIC DNA]</scope>
    <source>
        <strain evidence="6">A17</strain>
        <strain evidence="7 8">cv. Jemalong A17</strain>
    </source>
</reference>
<dbReference type="GO" id="GO:0005634">
    <property type="term" value="C:nucleus"/>
    <property type="evidence" value="ECO:0000318"/>
    <property type="project" value="GO_Central"/>
</dbReference>
<evidence type="ECO:0000313" key="6">
    <source>
        <dbReference type="EMBL" id="AET00754.2"/>
    </source>
</evidence>
<keyword evidence="2" id="KW-0479">Metal-binding</keyword>
<dbReference type="SUPFAM" id="SSF56219">
    <property type="entry name" value="DNase I-like"/>
    <property type="match status" value="1"/>
</dbReference>
<comment type="cofactor">
    <cofactor evidence="1">
        <name>Mg(2+)</name>
        <dbReference type="ChEBI" id="CHEBI:18420"/>
    </cofactor>
</comment>
<reference evidence="7" key="3">
    <citation type="submission" date="2015-04" db="UniProtKB">
        <authorList>
            <consortium name="EnsemblPlants"/>
        </authorList>
    </citation>
    <scope>IDENTIFICATION</scope>
    <source>
        <strain evidence="7">cv. Jemalong A17</strain>
    </source>
</reference>
<feature type="compositionally biased region" description="Basic and acidic residues" evidence="5">
    <location>
        <begin position="218"/>
        <end position="231"/>
    </location>
</feature>
<keyword evidence="3" id="KW-0378">Hydrolase</keyword>
<keyword evidence="6" id="KW-0540">Nuclease</keyword>
<feature type="compositionally biased region" description="Low complexity" evidence="5">
    <location>
        <begin position="141"/>
        <end position="153"/>
    </location>
</feature>
<dbReference type="GO" id="GO:0008081">
    <property type="term" value="F:phosphoric diester hydrolase activity"/>
    <property type="evidence" value="ECO:0000318"/>
    <property type="project" value="GO_Central"/>
</dbReference>
<dbReference type="GO" id="GO:0003906">
    <property type="term" value="F:DNA-(apurinic or apyrimidinic site) endonuclease activity"/>
    <property type="evidence" value="ECO:0000318"/>
    <property type="project" value="GO_Central"/>
</dbReference>
<proteinExistence type="predicted"/>
<dbReference type="PANTHER" id="PTHR22748">
    <property type="entry name" value="AP ENDONUCLEASE"/>
    <property type="match status" value="1"/>
</dbReference>
<dbReference type="GO" id="GO:0008311">
    <property type="term" value="F:double-stranded DNA 3'-5' DNA exonuclease activity"/>
    <property type="evidence" value="ECO:0000318"/>
    <property type="project" value="GO_Central"/>
</dbReference>
<evidence type="ECO:0000256" key="3">
    <source>
        <dbReference type="ARBA" id="ARBA00022801"/>
    </source>
</evidence>
<evidence type="ECO:0000256" key="1">
    <source>
        <dbReference type="ARBA" id="ARBA00001946"/>
    </source>
</evidence>
<gene>
    <name evidence="6" type="ordered locus">MTR_5g095550</name>
</gene>
<feature type="region of interest" description="Disordered" evidence="5">
    <location>
        <begin position="205"/>
        <end position="231"/>
    </location>
</feature>
<evidence type="ECO:0000313" key="7">
    <source>
        <dbReference type="EnsemblPlants" id="AET00754"/>
    </source>
</evidence>
<sequence>MQPRNMYLRDSQVFVDEELNPCRQKQNVQAAGPCISNETIPWSLEWVSQLPANHVGKNIPIHHDVGDVAVSTKEKDLVVNVAPKVVNKKKKRAFVKQSVGFMKKVARMSELDRKQILHILKKQKRHIKVRKGKNHSKEAGTSTSESSKNSNSSINHDCENWVILHGKHQAAVDDVKDIGKKVGLTFNCDTGNNFNLLTKEGRKEWQAAGGSEVGRGSMGDDGRNEEGGLEGGEKRVEVRNLVRDKHPFVLCIQESKLSTVDDVLIKSIWGDAPSAYSYQPSVGASGGLISVWDSSRVVVWSCMSLAHVLVIKGTVIQTSEDFVIINVYAPCDAMAKTALWESLVPLVSNNNDDCLCVCGDFNSVRCNEEKKGRGLMG</sequence>
<dbReference type="Proteomes" id="UP000002051">
    <property type="component" value="Chromosome 5"/>
</dbReference>
<dbReference type="GO" id="GO:0006284">
    <property type="term" value="P:base-excision repair"/>
    <property type="evidence" value="ECO:0000318"/>
    <property type="project" value="GO_Central"/>
</dbReference>
<accession>A0A0C3XUR5</accession>
<keyword evidence="6" id="KW-0255">Endonuclease</keyword>
<dbReference type="Gene3D" id="3.60.10.10">
    <property type="entry name" value="Endonuclease/exonuclease/phosphatase"/>
    <property type="match status" value="1"/>
</dbReference>
<name>G7K4N8_MEDTR</name>
<accession>G7K4N8</accession>
<keyword evidence="8" id="KW-1185">Reference proteome</keyword>
<feature type="region of interest" description="Disordered" evidence="5">
    <location>
        <begin position="123"/>
        <end position="153"/>
    </location>
</feature>
<evidence type="ECO:0000256" key="4">
    <source>
        <dbReference type="ARBA" id="ARBA00022842"/>
    </source>
</evidence>
<dbReference type="eggNOG" id="ENOG502SAPC">
    <property type="taxonomic scope" value="Eukaryota"/>
</dbReference>
<protein>
    <submittedName>
        <fullName evidence="6">Endonuclease/exonuclease/phosphatase family protein</fullName>
    </submittedName>
</protein>
<dbReference type="AlphaFoldDB" id="G7K4N8"/>
<dbReference type="InterPro" id="IPR036691">
    <property type="entry name" value="Endo/exonu/phosph_ase_sf"/>
</dbReference>
<dbReference type="GO" id="GO:0046872">
    <property type="term" value="F:metal ion binding"/>
    <property type="evidence" value="ECO:0007669"/>
    <property type="project" value="UniProtKB-KW"/>
</dbReference>
<dbReference type="PANTHER" id="PTHR22748:SF11">
    <property type="entry name" value="OS07G0184032 PROTEIN"/>
    <property type="match status" value="1"/>
</dbReference>
<dbReference type="EnsemblPlants" id="AET00754">
    <property type="protein sequence ID" value="AET00754"/>
    <property type="gene ID" value="MTR_5g095550"/>
</dbReference>
<feature type="compositionally biased region" description="Basic residues" evidence="5">
    <location>
        <begin position="123"/>
        <end position="134"/>
    </location>
</feature>
<organism evidence="6 8">
    <name type="scientific">Medicago truncatula</name>
    <name type="common">Barrel medic</name>
    <name type="synonym">Medicago tribuloides</name>
    <dbReference type="NCBI Taxonomy" id="3880"/>
    <lineage>
        <taxon>Eukaryota</taxon>
        <taxon>Viridiplantae</taxon>
        <taxon>Streptophyta</taxon>
        <taxon>Embryophyta</taxon>
        <taxon>Tracheophyta</taxon>
        <taxon>Spermatophyta</taxon>
        <taxon>Magnoliopsida</taxon>
        <taxon>eudicotyledons</taxon>
        <taxon>Gunneridae</taxon>
        <taxon>Pentapetalae</taxon>
        <taxon>rosids</taxon>
        <taxon>fabids</taxon>
        <taxon>Fabales</taxon>
        <taxon>Fabaceae</taxon>
        <taxon>Papilionoideae</taxon>
        <taxon>50 kb inversion clade</taxon>
        <taxon>NPAAA clade</taxon>
        <taxon>Hologalegina</taxon>
        <taxon>IRL clade</taxon>
        <taxon>Trifolieae</taxon>
        <taxon>Medicago</taxon>
    </lineage>
</organism>